<dbReference type="PANTHER" id="PTHR43047:SF72">
    <property type="entry name" value="OSMOSENSING HISTIDINE PROTEIN KINASE SLN1"/>
    <property type="match status" value="1"/>
</dbReference>
<dbReference type="SMART" id="SM00388">
    <property type="entry name" value="HisKA"/>
    <property type="match status" value="1"/>
</dbReference>
<dbReference type="InterPro" id="IPR001789">
    <property type="entry name" value="Sig_transdc_resp-reg_receiver"/>
</dbReference>
<dbReference type="InterPro" id="IPR011006">
    <property type="entry name" value="CheY-like_superfamily"/>
</dbReference>
<dbReference type="PROSITE" id="PS50109">
    <property type="entry name" value="HIS_KIN"/>
    <property type="match status" value="2"/>
</dbReference>
<evidence type="ECO:0000256" key="9">
    <source>
        <dbReference type="PROSITE-ProRule" id="PRU00169"/>
    </source>
</evidence>
<dbReference type="CDD" id="cd00082">
    <property type="entry name" value="HisKA"/>
    <property type="match status" value="1"/>
</dbReference>
<sequence length="1030" mass="115902">MSKQWLVLFVVCFLFIVVIPGYWVVQTIVSAQNNPQAVEGVLDLGDWDFSDDGIVRLTGEWEFYRNQLLEPADFSGSNSPSPTGIVSLPSKWNEYIAKEGESASGFATFRMVVKLQGDEGLYGVRTTNIRSANKVYMQGQLVGASGLPSGEEITGKESNIPYVGFASVTGNEVEILVQIANYSYSSGGMIYPLVFGDQSSVLKNREFHVLVDLLTAASFLIPVIYFLFLYSLRRKETALLYLGLFCLCALVYVLTHGEKLLVSALPGLSYEWFMKLQFIPSILAYLFIMLYVSVSFPNALSKWATILSKVLTTSAVIVAIILPVQLFSQWEIILFMVAFAMMCYVMYALFAAMKRHLEDALFLFMSIQSIIVVMFVNILYVNGMFEGQAIAAYEMLLFVVAQAMLLAKTYAQSFEEVEQLSQRLLTLDGLKDEFLANTSHELRTPLHGIINISESLLQGAAGSMNEKQSKDLSLVVSTGKRLSSLINDLLDFSKLKNGEVTLNRKAVGLQAVFESVLEVATHLVGNKKIEFVQKWPTHMPFVYADEDKLHQILYNLLGNAIKFTSEGEIRVGASIEKGQVTVSIVDTGIGIEEKRLIDLFKPYDQLEVPYEQEGYSGTGLGLSITKRLVELGDGRIWVKSKVGVGSSFYFTLPLAKEGVSLEGVKREQALPLRQIELSYLQGQERQEKEYTILVVDDDPINLRVLLNLLSLENYAVIAVSDGERAYEEIQRNRQIDLLIVDWMMPNLSGLELSRRIRERFLLSELPILMLTARSRSEDIQTGFQAGINDFLSKPVDAEELKARVRTLLQLRRSVQAVVQTEMAFLQAQIKPHFLFNALNTIIALCPVEPDKAMQLLWELSQYLRSSFDFHHREEKVSLQKELQLVKSYLSLEQGRFEERLTMHYDIDESIQVQVPPLSIQPIVENAVRHGIMKKAAGGSIWLKVWEDVVRQKVMVTVTDDGLGMTPEMVQQLFRERETGEDRGVGILNIHRRLQMFYGEGLHIESQPGQGTVVRFEIPSMIVEDEGVSSD</sequence>
<dbReference type="InterPro" id="IPR036890">
    <property type="entry name" value="HATPase_C_sf"/>
</dbReference>
<feature type="transmembrane region" description="Helical" evidence="10">
    <location>
        <begin position="5"/>
        <end position="25"/>
    </location>
</feature>
<keyword evidence="4" id="KW-0808">Transferase</keyword>
<protein>
    <recommendedName>
        <fullName evidence="2">histidine kinase</fullName>
        <ecNumber evidence="2">2.7.13.3</ecNumber>
    </recommendedName>
</protein>
<dbReference type="RefSeq" id="WP_307391198.1">
    <property type="nucleotide sequence ID" value="NZ_BAAADK010000010.1"/>
</dbReference>
<comment type="catalytic activity">
    <reaction evidence="1">
        <text>ATP + protein L-histidine = ADP + protein N-phospho-L-histidine.</text>
        <dbReference type="EC" id="2.7.13.3"/>
    </reaction>
</comment>
<dbReference type="PRINTS" id="PR00344">
    <property type="entry name" value="BCTRLSENSOR"/>
</dbReference>
<dbReference type="InterPro" id="IPR005467">
    <property type="entry name" value="His_kinase_dom"/>
</dbReference>
<evidence type="ECO:0000313" key="14">
    <source>
        <dbReference type="Proteomes" id="UP001235840"/>
    </source>
</evidence>
<dbReference type="SUPFAM" id="SSF55874">
    <property type="entry name" value="ATPase domain of HSP90 chaperone/DNA topoisomerase II/histidine kinase"/>
    <property type="match status" value="2"/>
</dbReference>
<evidence type="ECO:0000256" key="8">
    <source>
        <dbReference type="ARBA" id="ARBA00023012"/>
    </source>
</evidence>
<organism evidence="13 14">
    <name type="scientific">Caldalkalibacillus horti</name>
    <dbReference type="NCBI Taxonomy" id="77523"/>
    <lineage>
        <taxon>Bacteria</taxon>
        <taxon>Bacillati</taxon>
        <taxon>Bacillota</taxon>
        <taxon>Bacilli</taxon>
        <taxon>Bacillales</taxon>
        <taxon>Bacillaceae</taxon>
        <taxon>Caldalkalibacillus</taxon>
    </lineage>
</organism>
<dbReference type="Gene3D" id="1.10.287.130">
    <property type="match status" value="1"/>
</dbReference>
<feature type="transmembrane region" description="Helical" evidence="10">
    <location>
        <begin position="360"/>
        <end position="381"/>
    </location>
</feature>
<evidence type="ECO:0000256" key="7">
    <source>
        <dbReference type="ARBA" id="ARBA00022840"/>
    </source>
</evidence>
<evidence type="ECO:0000256" key="3">
    <source>
        <dbReference type="ARBA" id="ARBA00022553"/>
    </source>
</evidence>
<keyword evidence="10" id="KW-0472">Membrane</keyword>
<dbReference type="InterPro" id="IPR011623">
    <property type="entry name" value="7TMR_DISM_rcpt_extracell_dom1"/>
</dbReference>
<feature type="domain" description="Histidine kinase" evidence="11">
    <location>
        <begin position="437"/>
        <end position="656"/>
    </location>
</feature>
<keyword evidence="5" id="KW-0547">Nucleotide-binding</keyword>
<dbReference type="Gene3D" id="3.30.565.10">
    <property type="entry name" value="Histidine kinase-like ATPase, C-terminal domain"/>
    <property type="match status" value="2"/>
</dbReference>
<dbReference type="Pfam" id="PF02518">
    <property type="entry name" value="HATPase_c"/>
    <property type="match status" value="2"/>
</dbReference>
<keyword evidence="14" id="KW-1185">Reference proteome</keyword>
<keyword evidence="8" id="KW-0902">Two-component regulatory system</keyword>
<keyword evidence="7" id="KW-0067">ATP-binding</keyword>
<comment type="caution">
    <text evidence="13">The sequence shown here is derived from an EMBL/GenBank/DDBJ whole genome shotgun (WGS) entry which is preliminary data.</text>
</comment>
<keyword evidence="10" id="KW-0812">Transmembrane</keyword>
<dbReference type="InterPro" id="IPR010559">
    <property type="entry name" value="Sig_transdc_His_kin_internal"/>
</dbReference>
<keyword evidence="6 13" id="KW-0418">Kinase</keyword>
<dbReference type="EMBL" id="JAUSTY010000003">
    <property type="protein sequence ID" value="MDQ0164888.1"/>
    <property type="molecule type" value="Genomic_DNA"/>
</dbReference>
<evidence type="ECO:0000256" key="5">
    <source>
        <dbReference type="ARBA" id="ARBA00022741"/>
    </source>
</evidence>
<feature type="domain" description="Histidine kinase" evidence="11">
    <location>
        <begin position="919"/>
        <end position="1021"/>
    </location>
</feature>
<gene>
    <name evidence="13" type="ORF">J2S11_000788</name>
</gene>
<dbReference type="PROSITE" id="PS50110">
    <property type="entry name" value="RESPONSE_REGULATORY"/>
    <property type="match status" value="1"/>
</dbReference>
<keyword evidence="10" id="KW-1133">Transmembrane helix</keyword>
<dbReference type="SUPFAM" id="SSF47384">
    <property type="entry name" value="Homodimeric domain of signal transducing histidine kinase"/>
    <property type="match status" value="1"/>
</dbReference>
<reference evidence="13 14" key="1">
    <citation type="submission" date="2023-07" db="EMBL/GenBank/DDBJ databases">
        <title>Genomic Encyclopedia of Type Strains, Phase IV (KMG-IV): sequencing the most valuable type-strain genomes for metagenomic binning, comparative biology and taxonomic classification.</title>
        <authorList>
            <person name="Goeker M."/>
        </authorList>
    </citation>
    <scope>NUCLEOTIDE SEQUENCE [LARGE SCALE GENOMIC DNA]</scope>
    <source>
        <strain evidence="13 14">DSM 12751</strain>
    </source>
</reference>
<evidence type="ECO:0000256" key="10">
    <source>
        <dbReference type="SAM" id="Phobius"/>
    </source>
</evidence>
<proteinExistence type="predicted"/>
<evidence type="ECO:0000256" key="6">
    <source>
        <dbReference type="ARBA" id="ARBA00022777"/>
    </source>
</evidence>
<dbReference type="InterPro" id="IPR003661">
    <property type="entry name" value="HisK_dim/P_dom"/>
</dbReference>
<feature type="transmembrane region" description="Helical" evidence="10">
    <location>
        <begin position="275"/>
        <end position="294"/>
    </location>
</feature>
<evidence type="ECO:0000313" key="13">
    <source>
        <dbReference type="EMBL" id="MDQ0164888.1"/>
    </source>
</evidence>
<dbReference type="Pfam" id="PF06580">
    <property type="entry name" value="His_kinase"/>
    <property type="match status" value="1"/>
</dbReference>
<dbReference type="CDD" id="cd17574">
    <property type="entry name" value="REC_OmpR"/>
    <property type="match status" value="1"/>
</dbReference>
<dbReference type="GO" id="GO:0016301">
    <property type="term" value="F:kinase activity"/>
    <property type="evidence" value="ECO:0007669"/>
    <property type="project" value="UniProtKB-KW"/>
</dbReference>
<evidence type="ECO:0000259" key="11">
    <source>
        <dbReference type="PROSITE" id="PS50109"/>
    </source>
</evidence>
<keyword evidence="3 9" id="KW-0597">Phosphoprotein</keyword>
<dbReference type="Pfam" id="PF00072">
    <property type="entry name" value="Response_reg"/>
    <property type="match status" value="1"/>
</dbReference>
<dbReference type="Proteomes" id="UP001235840">
    <property type="component" value="Unassembled WGS sequence"/>
</dbReference>
<dbReference type="Gene3D" id="3.40.50.2300">
    <property type="match status" value="1"/>
</dbReference>
<dbReference type="Pfam" id="PF00512">
    <property type="entry name" value="HisKA"/>
    <property type="match status" value="1"/>
</dbReference>
<accession>A0ABT9VV65</accession>
<feature type="transmembrane region" description="Helical" evidence="10">
    <location>
        <begin position="207"/>
        <end position="230"/>
    </location>
</feature>
<dbReference type="InterPro" id="IPR004358">
    <property type="entry name" value="Sig_transdc_His_kin-like_C"/>
</dbReference>
<feature type="transmembrane region" description="Helical" evidence="10">
    <location>
        <begin position="306"/>
        <end position="326"/>
    </location>
</feature>
<dbReference type="CDD" id="cd16922">
    <property type="entry name" value="HATPase_EvgS-ArcB-TorS-like"/>
    <property type="match status" value="1"/>
</dbReference>
<feature type="modified residue" description="4-aspartylphosphate" evidence="9">
    <location>
        <position position="741"/>
    </location>
</feature>
<dbReference type="EC" id="2.7.13.3" evidence="2"/>
<dbReference type="SMART" id="SM00387">
    <property type="entry name" value="HATPase_c"/>
    <property type="match status" value="2"/>
</dbReference>
<feature type="transmembrane region" description="Helical" evidence="10">
    <location>
        <begin position="332"/>
        <end position="353"/>
    </location>
</feature>
<dbReference type="PANTHER" id="PTHR43047">
    <property type="entry name" value="TWO-COMPONENT HISTIDINE PROTEIN KINASE"/>
    <property type="match status" value="1"/>
</dbReference>
<dbReference type="Pfam" id="PF07695">
    <property type="entry name" value="7TMR-DISM_7TM"/>
    <property type="match status" value="1"/>
</dbReference>
<name>A0ABT9VV65_9BACI</name>
<evidence type="ECO:0000256" key="4">
    <source>
        <dbReference type="ARBA" id="ARBA00022679"/>
    </source>
</evidence>
<dbReference type="InterPro" id="IPR036097">
    <property type="entry name" value="HisK_dim/P_sf"/>
</dbReference>
<feature type="transmembrane region" description="Helical" evidence="10">
    <location>
        <begin position="237"/>
        <end position="255"/>
    </location>
</feature>
<dbReference type="SUPFAM" id="SSF52172">
    <property type="entry name" value="CheY-like"/>
    <property type="match status" value="1"/>
</dbReference>
<evidence type="ECO:0000259" key="12">
    <source>
        <dbReference type="PROSITE" id="PS50110"/>
    </source>
</evidence>
<dbReference type="SMART" id="SM00448">
    <property type="entry name" value="REC"/>
    <property type="match status" value="1"/>
</dbReference>
<dbReference type="InterPro" id="IPR003594">
    <property type="entry name" value="HATPase_dom"/>
</dbReference>
<evidence type="ECO:0000256" key="2">
    <source>
        <dbReference type="ARBA" id="ARBA00012438"/>
    </source>
</evidence>
<feature type="domain" description="Response regulatory" evidence="12">
    <location>
        <begin position="691"/>
        <end position="808"/>
    </location>
</feature>
<evidence type="ECO:0000256" key="1">
    <source>
        <dbReference type="ARBA" id="ARBA00000085"/>
    </source>
</evidence>